<dbReference type="SUPFAM" id="SSF55486">
    <property type="entry name" value="Metalloproteases ('zincins'), catalytic domain"/>
    <property type="match status" value="1"/>
</dbReference>
<dbReference type="Pfam" id="PF01562">
    <property type="entry name" value="Pep_M12B_propep"/>
    <property type="match status" value="1"/>
</dbReference>
<dbReference type="PANTHER" id="PTHR13723">
    <property type="entry name" value="ADAMTS A DISINTEGRIN AND METALLOPROTEASE WITH THROMBOSPONDIN MOTIFS PROTEASE"/>
    <property type="match status" value="1"/>
</dbReference>
<keyword evidence="21" id="KW-1185">Reference proteome</keyword>
<keyword evidence="6 18" id="KW-0732">Signal</keyword>
<dbReference type="InterPro" id="IPR001590">
    <property type="entry name" value="Peptidase_M12B"/>
</dbReference>
<evidence type="ECO:0000256" key="16">
    <source>
        <dbReference type="PROSITE-ProRule" id="PRU00276"/>
    </source>
</evidence>
<reference evidence="20" key="1">
    <citation type="journal article" date="2023" name="bioRxiv">
        <title>Scaffold-level genome assemblies of two parasitoid biocontrol wasps reveal the parthenogenesis mechanism and an associated novel virus.</title>
        <authorList>
            <person name="Inwood S."/>
            <person name="Skelly J."/>
            <person name="Guhlin J."/>
            <person name="Harrop T."/>
            <person name="Goldson S."/>
            <person name="Dearden P."/>
        </authorList>
    </citation>
    <scope>NUCLEOTIDE SEQUENCE</scope>
    <source>
        <strain evidence="20">Lincoln</strain>
        <tissue evidence="20">Whole body</tissue>
    </source>
</reference>
<feature type="disulfide bond" evidence="15">
    <location>
        <begin position="383"/>
        <end position="465"/>
    </location>
</feature>
<dbReference type="Pfam" id="PF17771">
    <property type="entry name" value="ADAMTS_CR_2"/>
    <property type="match status" value="1"/>
</dbReference>
<evidence type="ECO:0000256" key="10">
    <source>
        <dbReference type="ARBA" id="ARBA00023049"/>
    </source>
</evidence>
<feature type="domain" description="Peptidase M12B" evidence="19">
    <location>
        <begin position="258"/>
        <end position="470"/>
    </location>
</feature>
<dbReference type="Gene3D" id="2.20.100.10">
    <property type="entry name" value="Thrombospondin type-1 (TSP1) repeat"/>
    <property type="match status" value="2"/>
</dbReference>
<evidence type="ECO:0000313" key="20">
    <source>
        <dbReference type="EMBL" id="KAK0181581.1"/>
    </source>
</evidence>
<dbReference type="SUPFAM" id="SSF82895">
    <property type="entry name" value="TSP-1 type 1 repeat"/>
    <property type="match status" value="3"/>
</dbReference>
<keyword evidence="9 14" id="KW-0862">Zinc</keyword>
<feature type="binding site" evidence="14">
    <location>
        <position position="465"/>
    </location>
    <ligand>
        <name>Ca(2+)</name>
        <dbReference type="ChEBI" id="CHEBI:29108"/>
        <label>1</label>
    </ligand>
</feature>
<dbReference type="Pfam" id="PF19030">
    <property type="entry name" value="TSP1_ADAMTS"/>
    <property type="match status" value="1"/>
</dbReference>
<dbReference type="GO" id="GO:0031012">
    <property type="term" value="C:extracellular matrix"/>
    <property type="evidence" value="ECO:0007669"/>
    <property type="project" value="TreeGrafter"/>
</dbReference>
<keyword evidence="3" id="KW-0272">Extracellular matrix</keyword>
<dbReference type="EMBL" id="JAQQBR010000002">
    <property type="protein sequence ID" value="KAK0181581.1"/>
    <property type="molecule type" value="Genomic_DNA"/>
</dbReference>
<feature type="disulfide bond" evidence="15">
    <location>
        <begin position="423"/>
        <end position="449"/>
    </location>
</feature>
<evidence type="ECO:0000256" key="18">
    <source>
        <dbReference type="SAM" id="SignalP"/>
    </source>
</evidence>
<dbReference type="InterPro" id="IPR000884">
    <property type="entry name" value="TSP1_rpt"/>
</dbReference>
<dbReference type="CDD" id="cd04273">
    <property type="entry name" value="ZnMc_ADAMTS_like"/>
    <property type="match status" value="1"/>
</dbReference>
<dbReference type="PRINTS" id="PR01857">
    <property type="entry name" value="ADAMTSFAMILY"/>
</dbReference>
<dbReference type="InterPro" id="IPR050439">
    <property type="entry name" value="ADAMTS_ADAMTS-like"/>
</dbReference>
<evidence type="ECO:0000256" key="5">
    <source>
        <dbReference type="ARBA" id="ARBA00022723"/>
    </source>
</evidence>
<dbReference type="InterPro" id="IPR045371">
    <property type="entry name" value="ADAMTS_CR_3"/>
</dbReference>
<dbReference type="InterPro" id="IPR013273">
    <property type="entry name" value="ADAMTS/ADAMTS-like"/>
</dbReference>
<comment type="subcellular location">
    <subcellularLocation>
        <location evidence="1">Secreted</location>
        <location evidence="1">Extracellular space</location>
        <location evidence="1">Extracellular matrix</location>
    </subcellularLocation>
</comment>
<feature type="binding site" evidence="14">
    <location>
        <position position="354"/>
    </location>
    <ligand>
        <name>Ca(2+)</name>
        <dbReference type="ChEBI" id="CHEBI:29108"/>
        <label>1</label>
    </ligand>
</feature>
<feature type="binding site" evidence="14">
    <location>
        <position position="261"/>
    </location>
    <ligand>
        <name>Ca(2+)</name>
        <dbReference type="ChEBI" id="CHEBI:29108"/>
        <label>2</label>
    </ligand>
</feature>
<keyword evidence="12" id="KW-0325">Glycoprotein</keyword>
<feature type="signal peptide" evidence="18">
    <location>
        <begin position="1"/>
        <end position="19"/>
    </location>
</feature>
<dbReference type="PANTHER" id="PTHR13723:SF281">
    <property type="entry name" value="PAPILIN"/>
    <property type="match status" value="1"/>
</dbReference>
<evidence type="ECO:0000256" key="4">
    <source>
        <dbReference type="ARBA" id="ARBA00022670"/>
    </source>
</evidence>
<dbReference type="Gene3D" id="3.40.390.10">
    <property type="entry name" value="Collagenase (Catalytic Domain)"/>
    <property type="match status" value="1"/>
</dbReference>
<evidence type="ECO:0000259" key="19">
    <source>
        <dbReference type="PROSITE" id="PS50215"/>
    </source>
</evidence>
<dbReference type="InterPro" id="IPR041645">
    <property type="entry name" value="ADAMTS_CR_2"/>
</dbReference>
<feature type="disulfide bond" evidence="15">
    <location>
        <begin position="504"/>
        <end position="523"/>
    </location>
</feature>
<evidence type="ECO:0000256" key="17">
    <source>
        <dbReference type="SAM" id="MobiDB-lite"/>
    </source>
</evidence>
<dbReference type="InterPro" id="IPR002870">
    <property type="entry name" value="Peptidase_M12B_N"/>
</dbReference>
<comment type="caution">
    <text evidence="16">Lacks conserved residue(s) required for the propagation of feature annotation.</text>
</comment>
<feature type="disulfide bond" evidence="15">
    <location>
        <begin position="494"/>
        <end position="517"/>
    </location>
</feature>
<feature type="binding site" evidence="14">
    <location>
        <position position="261"/>
    </location>
    <ligand>
        <name>Ca(2+)</name>
        <dbReference type="ChEBI" id="CHEBI:29108"/>
        <label>1</label>
    </ligand>
</feature>
<dbReference type="AlphaFoldDB" id="A0AA39G5B5"/>
<dbReference type="Gene3D" id="2.60.120.830">
    <property type="match status" value="1"/>
</dbReference>
<evidence type="ECO:0000256" key="11">
    <source>
        <dbReference type="ARBA" id="ARBA00023157"/>
    </source>
</evidence>
<reference evidence="20" key="2">
    <citation type="submission" date="2023-03" db="EMBL/GenBank/DDBJ databases">
        <authorList>
            <person name="Inwood S.N."/>
            <person name="Skelly J.G."/>
            <person name="Guhlin J."/>
            <person name="Harrop T.W.R."/>
            <person name="Goldson S.G."/>
            <person name="Dearden P.K."/>
        </authorList>
    </citation>
    <scope>NUCLEOTIDE SEQUENCE</scope>
    <source>
        <strain evidence="20">Lincoln</strain>
        <tissue evidence="20">Whole body</tissue>
    </source>
</reference>
<organism evidence="20 21">
    <name type="scientific">Microctonus hyperodae</name>
    <name type="common">Parasitoid wasp</name>
    <dbReference type="NCBI Taxonomy" id="165561"/>
    <lineage>
        <taxon>Eukaryota</taxon>
        <taxon>Metazoa</taxon>
        <taxon>Ecdysozoa</taxon>
        <taxon>Arthropoda</taxon>
        <taxon>Hexapoda</taxon>
        <taxon>Insecta</taxon>
        <taxon>Pterygota</taxon>
        <taxon>Neoptera</taxon>
        <taxon>Endopterygota</taxon>
        <taxon>Hymenoptera</taxon>
        <taxon>Apocrita</taxon>
        <taxon>Ichneumonoidea</taxon>
        <taxon>Braconidae</taxon>
        <taxon>Euphorinae</taxon>
        <taxon>Microctonus</taxon>
    </lineage>
</organism>
<keyword evidence="14" id="KW-0106">Calcium</keyword>
<feature type="binding site" evidence="14 16">
    <location>
        <position position="409"/>
    </location>
    <ligand>
        <name>Zn(2+)</name>
        <dbReference type="ChEBI" id="CHEBI:29105"/>
        <note>catalytic</note>
    </ligand>
</feature>
<sequence>MATNILIFVILVILKSVTSSTLNVNVDQVNKIFHGRYTRDVSNPELIIPRHVHHDGKFKSFVLPNYYSRNEINAKRKRSSPLDTEEDKLHLILPFNGNDHHIELTPFHDFISPDMVIETRGEGVGTNLTKSLKFKRASDEQCHYRGFIRGHGNSRAALSLCDGVAGYITINDGRFFIEPLDNSQPGSHGQHVHMIYKHDTTHEEKETKKTCGTSDDWETAWAEQLEKRERRLMRSGSLHKLNRGNEQNVSSETHSIHRYLEMALVADKKFLDFWQGHDKEKYILTLMNMAADRYHDASIGNQIDFIVVRIIYLEAESEEKDLQISKDSDKTLETFAVWAKKINSNDTSHPNHFDIAVLVSRHDFCSESAGCSLTGLAYVGTACDPDKSVGIVEDSGLLTGVVITHEVGHVMGCSHDTIEISGCKSEDFEGSYFIMSPYAFIYSFRWSTCSRKYISNLLNSELGDCLMNDPKNPSEKFQYPNMLPGAMYDSDFQCSMMEPKAVTCLIGGNFDCTMLWCRMGMTCMTEDTPPAEGTKCGENEWCIRKKCVPMGSRPNAVNGEWGEWGTSGECSRTCGGGIKVTERECDNPKPSNGGKYCLGERRKIEVCNHEPCDPMKPTFRAEQCSAYDDDDVLGDGLHTWIPIYKEALQPCLLYCVNENNDYVQMGVASDGTPCKIGTNDLCISGKCREVGCDWVLNSGAIEDRCHVCQGDGTQCTFFEGDYTDLWLFGYRKVVTIPKGAKGIKVFEKAATRNALAVKLEHSNDYCLNGKFTITYPREMDCAGSRLVYSEPNFGQEEFEIRGPITEDIEIQVLFIRFPNPGIHYEYMIPKAASRSYKPDYIWDFVQWSECDVNCGGGTMISLPNCIEKKNGIVSESFCKNLPRPPPKTQICNDYPCASKWRVTEWSKCSACKGHQGEQTRKVQCVKSPSRSNDDDIQVDLKYCKGSPPKQIRQCKGTRPCRPTCHPKSSKKTIDNSSLVKKSTRKNSGNMNNSINNDLMRYVDEADDNDGSGINKNTKDELEKLLHDWLLEHKDKRMCGDNKYLIEVETNEVKTPLETSTASEESKSTSSEAQIESSTIEAGLKLETTEAESTVTSIIESQQGENVVTEDNTEIKSLSTLKPGTLIRDEFPNDKTVLIEVPIKDDSFMANLSDIAFRENGDSPHVQIDTSQEKIYTGPEARKRINEMAYGNIKDITDLPDEEVTAEDSVE</sequence>
<evidence type="ECO:0000256" key="12">
    <source>
        <dbReference type="ARBA" id="ARBA00023180"/>
    </source>
</evidence>
<protein>
    <recommendedName>
        <fullName evidence="19">Peptidase M12B domain-containing protein</fullName>
    </recommendedName>
</protein>
<dbReference type="PROSITE" id="PS50092">
    <property type="entry name" value="TSP1"/>
    <property type="match status" value="2"/>
</dbReference>
<evidence type="ECO:0000256" key="13">
    <source>
        <dbReference type="PIRSR" id="PIRSR613273-1"/>
    </source>
</evidence>
<evidence type="ECO:0000256" key="15">
    <source>
        <dbReference type="PIRSR" id="PIRSR613273-3"/>
    </source>
</evidence>
<keyword evidence="8" id="KW-0378">Hydrolase</keyword>
<feature type="disulfide bond" evidence="15">
    <location>
        <begin position="574"/>
        <end position="612"/>
    </location>
</feature>
<keyword evidence="5 14" id="KW-0479">Metal-binding</keyword>
<feature type="binding site" evidence="14 16">
    <location>
        <position position="405"/>
    </location>
    <ligand>
        <name>Zn(2+)</name>
        <dbReference type="ChEBI" id="CHEBI:29105"/>
        <note>catalytic</note>
    </ligand>
</feature>
<keyword evidence="7" id="KW-0677">Repeat</keyword>
<feature type="compositionally biased region" description="Low complexity" evidence="17">
    <location>
        <begin position="1057"/>
        <end position="1072"/>
    </location>
</feature>
<dbReference type="InterPro" id="IPR036383">
    <property type="entry name" value="TSP1_rpt_sf"/>
</dbReference>
<feature type="region of interest" description="Disordered" evidence="17">
    <location>
        <begin position="1054"/>
        <end position="1076"/>
    </location>
</feature>
<dbReference type="InterPro" id="IPR010294">
    <property type="entry name" value="ADAMTS_spacer1"/>
</dbReference>
<gene>
    <name evidence="20" type="ORF">PV327_003854</name>
</gene>
<evidence type="ECO:0000256" key="7">
    <source>
        <dbReference type="ARBA" id="ARBA00022737"/>
    </source>
</evidence>
<feature type="compositionally biased region" description="Low complexity" evidence="17">
    <location>
        <begin position="986"/>
        <end position="995"/>
    </location>
</feature>
<feature type="region of interest" description="Disordered" evidence="17">
    <location>
        <begin position="964"/>
        <end position="995"/>
    </location>
</feature>
<keyword evidence="11 15" id="KW-1015">Disulfide bond</keyword>
<dbReference type="PROSITE" id="PS50215">
    <property type="entry name" value="ADAM_MEPRO"/>
    <property type="match status" value="1"/>
</dbReference>
<comment type="caution">
    <text evidence="20">The sequence shown here is derived from an EMBL/GenBank/DDBJ whole genome shotgun (WGS) entry which is preliminary data.</text>
</comment>
<dbReference type="GO" id="GO:0046872">
    <property type="term" value="F:metal ion binding"/>
    <property type="evidence" value="ECO:0007669"/>
    <property type="project" value="UniProtKB-KW"/>
</dbReference>
<dbReference type="GO" id="GO:0030198">
    <property type="term" value="P:extracellular matrix organization"/>
    <property type="evidence" value="ECO:0007669"/>
    <property type="project" value="InterPro"/>
</dbReference>
<evidence type="ECO:0000256" key="1">
    <source>
        <dbReference type="ARBA" id="ARBA00004498"/>
    </source>
</evidence>
<name>A0AA39G5B5_MICHY</name>
<feature type="active site" evidence="13 16">
    <location>
        <position position="406"/>
    </location>
</feature>
<dbReference type="Pfam" id="PF00090">
    <property type="entry name" value="TSP_1"/>
    <property type="match status" value="1"/>
</dbReference>
<dbReference type="GO" id="GO:0006508">
    <property type="term" value="P:proteolysis"/>
    <property type="evidence" value="ECO:0007669"/>
    <property type="project" value="UniProtKB-KW"/>
</dbReference>
<evidence type="ECO:0000256" key="6">
    <source>
        <dbReference type="ARBA" id="ARBA00022729"/>
    </source>
</evidence>
<proteinExistence type="predicted"/>
<keyword evidence="10" id="KW-0482">Metalloprotease</keyword>
<evidence type="ECO:0000313" key="21">
    <source>
        <dbReference type="Proteomes" id="UP001168972"/>
    </source>
</evidence>
<keyword evidence="4" id="KW-0645">Protease</keyword>
<feature type="binding site" evidence="14 16">
    <location>
        <position position="415"/>
    </location>
    <ligand>
        <name>Zn(2+)</name>
        <dbReference type="ChEBI" id="CHEBI:29105"/>
        <note>catalytic</note>
    </ligand>
</feature>
<dbReference type="GO" id="GO:0004222">
    <property type="term" value="F:metalloendopeptidase activity"/>
    <property type="evidence" value="ECO:0007669"/>
    <property type="project" value="InterPro"/>
</dbReference>
<feature type="disulfide bond" evidence="15">
    <location>
        <begin position="365"/>
        <end position="371"/>
    </location>
</feature>
<dbReference type="Pfam" id="PF19236">
    <property type="entry name" value="ADAMTS_CR_3"/>
    <property type="match status" value="1"/>
</dbReference>
<dbReference type="FunFam" id="2.20.100.10:FF:000006">
    <property type="entry name" value="A disintegrin and metalloproteinase with thrombospondin motifs 1"/>
    <property type="match status" value="1"/>
</dbReference>
<comment type="cofactor">
    <cofactor evidence="14">
        <name>Zn(2+)</name>
        <dbReference type="ChEBI" id="CHEBI:29105"/>
    </cofactor>
    <text evidence="14">Binds 1 zinc ion per subunit.</text>
</comment>
<accession>A0AA39G5B5</accession>
<evidence type="ECO:0000256" key="14">
    <source>
        <dbReference type="PIRSR" id="PIRSR613273-2"/>
    </source>
</evidence>
<dbReference type="FunFam" id="2.60.120.830:FF:000001">
    <property type="entry name" value="A disintegrin and metalloproteinase with thrombospondin motifs 1"/>
    <property type="match status" value="1"/>
</dbReference>
<keyword evidence="2" id="KW-0964">Secreted</keyword>
<dbReference type="Proteomes" id="UP001168972">
    <property type="component" value="Unassembled WGS sequence"/>
</dbReference>
<dbReference type="Pfam" id="PF01421">
    <property type="entry name" value="Reprolysin"/>
    <property type="match status" value="1"/>
</dbReference>
<feature type="chain" id="PRO_5041364833" description="Peptidase M12B domain-containing protein" evidence="18">
    <location>
        <begin position="20"/>
        <end position="1210"/>
    </location>
</feature>
<feature type="disulfide bond" evidence="15">
    <location>
        <begin position="536"/>
        <end position="547"/>
    </location>
</feature>
<evidence type="ECO:0000256" key="3">
    <source>
        <dbReference type="ARBA" id="ARBA00022530"/>
    </source>
</evidence>
<dbReference type="InterPro" id="IPR024079">
    <property type="entry name" value="MetalloPept_cat_dom_sf"/>
</dbReference>
<evidence type="ECO:0000256" key="8">
    <source>
        <dbReference type="ARBA" id="ARBA00022801"/>
    </source>
</evidence>
<feature type="disulfide bond" evidence="15">
    <location>
        <begin position="570"/>
        <end position="607"/>
    </location>
</feature>
<dbReference type="Gene3D" id="3.40.1620.60">
    <property type="match status" value="1"/>
</dbReference>
<evidence type="ECO:0000256" key="9">
    <source>
        <dbReference type="ARBA" id="ARBA00022833"/>
    </source>
</evidence>
<dbReference type="Pfam" id="PF05986">
    <property type="entry name" value="ADAMTS_spacer1"/>
    <property type="match status" value="1"/>
</dbReference>
<evidence type="ECO:0000256" key="2">
    <source>
        <dbReference type="ARBA" id="ARBA00022525"/>
    </source>
</evidence>
<feature type="disulfide bond" evidence="15">
    <location>
        <begin position="512"/>
        <end position="542"/>
    </location>
</feature>
<feature type="disulfide bond" evidence="15">
    <location>
        <begin position="585"/>
        <end position="597"/>
    </location>
</feature>
<dbReference type="SMART" id="SM00209">
    <property type="entry name" value="TSP1"/>
    <property type="match status" value="3"/>
</dbReference>